<dbReference type="RefSeq" id="WP_058862315.1">
    <property type="nucleotide sequence ID" value="NZ_LPXO01000006.1"/>
</dbReference>
<dbReference type="Proteomes" id="UP000054396">
    <property type="component" value="Unassembled WGS sequence"/>
</dbReference>
<evidence type="ECO:0000313" key="3">
    <source>
        <dbReference type="Proteomes" id="UP000054396"/>
    </source>
</evidence>
<dbReference type="AlphaFoldDB" id="A0A0W7WIN2"/>
<organism evidence="2 3">
    <name type="scientific">Pseudoponticoccus marisrubri</name>
    <dbReference type="NCBI Taxonomy" id="1685382"/>
    <lineage>
        <taxon>Bacteria</taxon>
        <taxon>Pseudomonadati</taxon>
        <taxon>Pseudomonadota</taxon>
        <taxon>Alphaproteobacteria</taxon>
        <taxon>Rhodobacterales</taxon>
        <taxon>Roseobacteraceae</taxon>
        <taxon>Pseudoponticoccus</taxon>
    </lineage>
</organism>
<comment type="caution">
    <text evidence="2">The sequence shown here is derived from an EMBL/GenBank/DDBJ whole genome shotgun (WGS) entry which is preliminary data.</text>
</comment>
<name>A0A0W7WIN2_9RHOB</name>
<sequence>MMTVEDDFRFNPVPMAELEDPMDSGTAYYDPDTLYGGSGHDTMVWPSDIVEAPAEEYVLAEEHRPTDDHLYLEMG</sequence>
<reference evidence="2 3" key="1">
    <citation type="submission" date="2015-12" db="EMBL/GenBank/DDBJ databases">
        <authorList>
            <person name="Shamseldin A."/>
            <person name="Moawad H."/>
            <person name="Abd El-Rahim W.M."/>
            <person name="Sadowsky M.J."/>
        </authorList>
    </citation>
    <scope>NUCLEOTIDE SEQUENCE [LARGE SCALE GENOMIC DNA]</scope>
    <source>
        <strain evidence="2 3">SJ5A-1</strain>
    </source>
</reference>
<protein>
    <submittedName>
        <fullName evidence="2">Uncharacterized protein</fullName>
    </submittedName>
</protein>
<evidence type="ECO:0000313" key="2">
    <source>
        <dbReference type="EMBL" id="KUF10475.1"/>
    </source>
</evidence>
<proteinExistence type="predicted"/>
<gene>
    <name evidence="2" type="ORF">AVJ23_11345</name>
</gene>
<accession>A0A0W7WIN2</accession>
<keyword evidence="3" id="KW-1185">Reference proteome</keyword>
<evidence type="ECO:0000256" key="1">
    <source>
        <dbReference type="SAM" id="MobiDB-lite"/>
    </source>
</evidence>
<feature type="region of interest" description="Disordered" evidence="1">
    <location>
        <begin position="1"/>
        <end position="24"/>
    </location>
</feature>
<dbReference type="EMBL" id="LPXO01000006">
    <property type="protein sequence ID" value="KUF10475.1"/>
    <property type="molecule type" value="Genomic_DNA"/>
</dbReference>